<feature type="region of interest" description="Disordered" evidence="2">
    <location>
        <begin position="261"/>
        <end position="313"/>
    </location>
</feature>
<feature type="compositionally biased region" description="Polar residues" evidence="2">
    <location>
        <begin position="1"/>
        <end position="10"/>
    </location>
</feature>
<keyword evidence="1" id="KW-0175">Coiled coil</keyword>
<dbReference type="EMBL" id="LR862141">
    <property type="protein sequence ID" value="CAD1821731.1"/>
    <property type="molecule type" value="Genomic_DNA"/>
</dbReference>
<sequence>MPITRSQSVGADNAANLEEVETSATSGSGEVRELRGQLAALTDMVAQQTESARRQEARMKRLEDLLLQQAKARETQAPTLPAPEEAIVALPAQVPRAGAAFPVTAVGEEGDRLMERLNEFRRCSPRIFDGEKVDHWIVEKWLMHMEKLFRDTFVEERDRVWLATHHLDGEAYRWCVKRRLEQDLRNLRQGDRTVAEYEREFSRLLHCVPFVVRDDEDKARIFESGLRRSIFRFVQSSNLQTYREVVNRALIVESGAADVQERREALDNGKGKRPTAEGASQTHSRRPPKHPRSQQRRRGSATHRGGSDRRRPSQCVICGGPHYLPQCPQRAGRCYQCGQEGHIRT</sequence>
<protein>
    <recommendedName>
        <fullName evidence="3">Retrotransposon gag domain-containing protein</fullName>
    </recommendedName>
</protein>
<gene>
    <name evidence="4" type="ORF">CB5_LOCUS4942</name>
</gene>
<dbReference type="Gene3D" id="4.10.60.10">
    <property type="entry name" value="Zinc finger, CCHC-type"/>
    <property type="match status" value="1"/>
</dbReference>
<evidence type="ECO:0000313" key="4">
    <source>
        <dbReference type="EMBL" id="CAD1821731.1"/>
    </source>
</evidence>
<dbReference type="AlphaFoldDB" id="A0A6V7NT06"/>
<reference evidence="4" key="1">
    <citation type="submission" date="2020-07" db="EMBL/GenBank/DDBJ databases">
        <authorList>
            <person name="Lin J."/>
        </authorList>
    </citation>
    <scope>NUCLEOTIDE SEQUENCE</scope>
</reference>
<dbReference type="PANTHER" id="PTHR34482:SF49">
    <property type="entry name" value="RETROTRANSPOSON GAG DOMAIN-CONTAINING PROTEIN"/>
    <property type="match status" value="1"/>
</dbReference>
<feature type="compositionally biased region" description="Basic residues" evidence="2">
    <location>
        <begin position="283"/>
        <end position="301"/>
    </location>
</feature>
<dbReference type="Pfam" id="PF03732">
    <property type="entry name" value="Retrotrans_gag"/>
    <property type="match status" value="1"/>
</dbReference>
<proteinExistence type="predicted"/>
<evidence type="ECO:0000259" key="3">
    <source>
        <dbReference type="Pfam" id="PF03732"/>
    </source>
</evidence>
<feature type="coiled-coil region" evidence="1">
    <location>
        <begin position="31"/>
        <end position="72"/>
    </location>
</feature>
<dbReference type="InterPro" id="IPR005162">
    <property type="entry name" value="Retrotrans_gag_dom"/>
</dbReference>
<name>A0A6V7NT06_ANACO</name>
<organism evidence="4">
    <name type="scientific">Ananas comosus var. bracteatus</name>
    <name type="common">red pineapple</name>
    <dbReference type="NCBI Taxonomy" id="296719"/>
    <lineage>
        <taxon>Eukaryota</taxon>
        <taxon>Viridiplantae</taxon>
        <taxon>Streptophyta</taxon>
        <taxon>Embryophyta</taxon>
        <taxon>Tracheophyta</taxon>
        <taxon>Spermatophyta</taxon>
        <taxon>Magnoliopsida</taxon>
        <taxon>Liliopsida</taxon>
        <taxon>Poales</taxon>
        <taxon>Bromeliaceae</taxon>
        <taxon>Bromelioideae</taxon>
        <taxon>Ananas</taxon>
    </lineage>
</organism>
<feature type="region of interest" description="Disordered" evidence="2">
    <location>
        <begin position="1"/>
        <end position="30"/>
    </location>
</feature>
<accession>A0A6V7NT06</accession>
<evidence type="ECO:0000256" key="1">
    <source>
        <dbReference type="SAM" id="Coils"/>
    </source>
</evidence>
<feature type="domain" description="Retrotransposon gag" evidence="3">
    <location>
        <begin position="177"/>
        <end position="228"/>
    </location>
</feature>
<feature type="compositionally biased region" description="Basic and acidic residues" evidence="2">
    <location>
        <begin position="261"/>
        <end position="270"/>
    </location>
</feature>
<evidence type="ECO:0000256" key="2">
    <source>
        <dbReference type="SAM" id="MobiDB-lite"/>
    </source>
</evidence>
<dbReference type="PANTHER" id="PTHR34482">
    <property type="entry name" value="DNA DAMAGE-INDUCIBLE PROTEIN 1-LIKE"/>
    <property type="match status" value="1"/>
</dbReference>